<dbReference type="Gene3D" id="3.60.15.10">
    <property type="entry name" value="Ribonuclease Z/Hydroxyacylglutathione hydrolase-like"/>
    <property type="match status" value="1"/>
</dbReference>
<dbReference type="InterPro" id="IPR001279">
    <property type="entry name" value="Metallo-B-lactamas"/>
</dbReference>
<protein>
    <submittedName>
        <fullName evidence="2">MBL fold metallo-hydrolase</fullName>
    </submittedName>
</protein>
<organism evidence="2">
    <name type="scientific">Archaeoglobus fulgidus</name>
    <dbReference type="NCBI Taxonomy" id="2234"/>
    <lineage>
        <taxon>Archaea</taxon>
        <taxon>Methanobacteriati</taxon>
        <taxon>Methanobacteriota</taxon>
        <taxon>Archaeoglobi</taxon>
        <taxon>Archaeoglobales</taxon>
        <taxon>Archaeoglobaceae</taxon>
        <taxon>Archaeoglobus</taxon>
    </lineage>
</organism>
<dbReference type="SUPFAM" id="SSF56281">
    <property type="entry name" value="Metallo-hydrolase/oxidoreductase"/>
    <property type="match status" value="1"/>
</dbReference>
<dbReference type="EMBL" id="DTLB01000052">
    <property type="protein sequence ID" value="HFW33078.1"/>
    <property type="molecule type" value="Genomic_DNA"/>
</dbReference>
<evidence type="ECO:0000313" key="2">
    <source>
        <dbReference type="EMBL" id="HFW33078.1"/>
    </source>
</evidence>
<dbReference type="InterPro" id="IPR041712">
    <property type="entry name" value="DHPS-like_MBL-fold"/>
</dbReference>
<dbReference type="GO" id="GO:0016740">
    <property type="term" value="F:transferase activity"/>
    <property type="evidence" value="ECO:0007669"/>
    <property type="project" value="TreeGrafter"/>
</dbReference>
<sequence>MKVHILVDNKVVDLRPPGMKAEWGFSAYIESEEPVLLDSGQSDLAFRNMLIKGIEFPEKIVLSHGHYDHTGGLMSMLRPKMKLYTHPHVFLPRFYKGMHVGIPFVRERIESLAEVVEVAEPSEIAKNVWMLGEIPRKHEEAVLEDSYIIVEGKKQEDRILDDTSLAVKTEDGVLLILGCCHSGLRNTVEWAEEVVGDEVKFVVGGTHLIAFKPDELPEIIRWIDNKVERIAPCHCTGIAYEFVLKERLGEKYVMVGSGSVFEV</sequence>
<dbReference type="GO" id="GO:0016787">
    <property type="term" value="F:hydrolase activity"/>
    <property type="evidence" value="ECO:0007669"/>
    <property type="project" value="UniProtKB-KW"/>
</dbReference>
<gene>
    <name evidence="2" type="ORF">ENW66_09065</name>
</gene>
<dbReference type="Pfam" id="PF00753">
    <property type="entry name" value="Lactamase_B"/>
    <property type="match status" value="1"/>
</dbReference>
<reference evidence="2" key="1">
    <citation type="journal article" date="2020" name="mSystems">
        <title>Genome- and Community-Level Interaction Insights into Carbon Utilization and Element Cycling Functions of Hydrothermarchaeota in Hydrothermal Sediment.</title>
        <authorList>
            <person name="Zhou Z."/>
            <person name="Liu Y."/>
            <person name="Xu W."/>
            <person name="Pan J."/>
            <person name="Luo Z.H."/>
            <person name="Li M."/>
        </authorList>
    </citation>
    <scope>NUCLEOTIDE SEQUENCE [LARGE SCALE GENOMIC DNA]</scope>
    <source>
        <strain evidence="2">SpSt-87</strain>
    </source>
</reference>
<dbReference type="AlphaFoldDB" id="A0A7C3MBE4"/>
<dbReference type="PANTHER" id="PTHR13754">
    <property type="entry name" value="METALLO-BETA-LACTAMASE SUPERFAMILY PROTEIN"/>
    <property type="match status" value="1"/>
</dbReference>
<evidence type="ECO:0000259" key="1">
    <source>
        <dbReference type="Pfam" id="PF00753"/>
    </source>
</evidence>
<dbReference type="InterPro" id="IPR052926">
    <property type="entry name" value="Metallo-beta-lactamase_dom"/>
</dbReference>
<comment type="caution">
    <text evidence="2">The sequence shown here is derived from an EMBL/GenBank/DDBJ whole genome shotgun (WGS) entry which is preliminary data.</text>
</comment>
<name>A0A7C3MBE4_ARCFL</name>
<dbReference type="PANTHER" id="PTHR13754:SF13">
    <property type="entry name" value="METALLO-BETA-LACTAMASE SUPERFAMILY PROTEIN (AFU_ORTHOLOGUE AFUA_3G07630)"/>
    <property type="match status" value="1"/>
</dbReference>
<accession>A0A7C3MBE4</accession>
<proteinExistence type="predicted"/>
<keyword evidence="2" id="KW-0378">Hydrolase</keyword>
<dbReference type="CDD" id="cd07713">
    <property type="entry name" value="DHPS-like_MBL-fold"/>
    <property type="match status" value="1"/>
</dbReference>
<feature type="domain" description="Metallo-beta-lactamase" evidence="1">
    <location>
        <begin position="31"/>
        <end position="78"/>
    </location>
</feature>
<dbReference type="InterPro" id="IPR036866">
    <property type="entry name" value="RibonucZ/Hydroxyglut_hydro"/>
</dbReference>